<evidence type="ECO:0000313" key="2">
    <source>
        <dbReference type="EMBL" id="PXF46228.1"/>
    </source>
</evidence>
<name>A0A2V3IVQ5_9FLOR</name>
<reference evidence="2 3" key="1">
    <citation type="journal article" date="2018" name="Mol. Biol. Evol.">
        <title>Analysis of the draft genome of the red seaweed Gracilariopsis chorda provides insights into genome size evolution in Rhodophyta.</title>
        <authorList>
            <person name="Lee J."/>
            <person name="Yang E.C."/>
            <person name="Graf L."/>
            <person name="Yang J.H."/>
            <person name="Qiu H."/>
            <person name="Zel Zion U."/>
            <person name="Chan C.X."/>
            <person name="Stephens T.G."/>
            <person name="Weber A.P.M."/>
            <person name="Boo G.H."/>
            <person name="Boo S.M."/>
            <person name="Kim K.M."/>
            <person name="Shin Y."/>
            <person name="Jung M."/>
            <person name="Lee S.J."/>
            <person name="Yim H.S."/>
            <person name="Lee J.H."/>
            <person name="Bhattacharya D."/>
            <person name="Yoon H.S."/>
        </authorList>
    </citation>
    <scope>NUCLEOTIDE SEQUENCE [LARGE SCALE GENOMIC DNA]</scope>
    <source>
        <strain evidence="2 3">SKKU-2015</strain>
        <tissue evidence="2">Whole body</tissue>
    </source>
</reference>
<dbReference type="AlphaFoldDB" id="A0A2V3IVQ5"/>
<accession>A0A2V3IVQ5</accession>
<dbReference type="Proteomes" id="UP000247409">
    <property type="component" value="Unassembled WGS sequence"/>
</dbReference>
<organism evidence="2 3">
    <name type="scientific">Gracilariopsis chorda</name>
    <dbReference type="NCBI Taxonomy" id="448386"/>
    <lineage>
        <taxon>Eukaryota</taxon>
        <taxon>Rhodophyta</taxon>
        <taxon>Florideophyceae</taxon>
        <taxon>Rhodymeniophycidae</taxon>
        <taxon>Gracilariales</taxon>
        <taxon>Gracilariaceae</taxon>
        <taxon>Gracilariopsis</taxon>
    </lineage>
</organism>
<comment type="caution">
    <text evidence="2">The sequence shown here is derived from an EMBL/GenBank/DDBJ whole genome shotgun (WGS) entry which is preliminary data.</text>
</comment>
<feature type="region of interest" description="Disordered" evidence="1">
    <location>
        <begin position="24"/>
        <end position="50"/>
    </location>
</feature>
<feature type="compositionally biased region" description="Polar residues" evidence="1">
    <location>
        <begin position="39"/>
        <end position="50"/>
    </location>
</feature>
<keyword evidence="3" id="KW-1185">Reference proteome</keyword>
<protein>
    <submittedName>
        <fullName evidence="2">Uncharacterized protein</fullName>
    </submittedName>
</protein>
<gene>
    <name evidence="2" type="ORF">BWQ96_04013</name>
</gene>
<evidence type="ECO:0000256" key="1">
    <source>
        <dbReference type="SAM" id="MobiDB-lite"/>
    </source>
</evidence>
<dbReference type="EMBL" id="NBIV01000042">
    <property type="protein sequence ID" value="PXF46228.1"/>
    <property type="molecule type" value="Genomic_DNA"/>
</dbReference>
<proteinExistence type="predicted"/>
<sequence length="94" mass="9936">MEITQVSDVSDAVFNFSEFLNKESMAPPADLTAEPNPPDDSTTTETMPYNSSVPIMHLQELNCSAEHVASGASGPASQVFYMAAKKADCLPPGG</sequence>
<evidence type="ECO:0000313" key="3">
    <source>
        <dbReference type="Proteomes" id="UP000247409"/>
    </source>
</evidence>